<evidence type="ECO:0000256" key="1">
    <source>
        <dbReference type="SAM" id="Phobius"/>
    </source>
</evidence>
<feature type="transmembrane region" description="Helical" evidence="1">
    <location>
        <begin position="211"/>
        <end position="229"/>
    </location>
</feature>
<keyword evidence="1" id="KW-0812">Transmembrane</keyword>
<sequence length="292" mass="33121">MLETATMIIVIRGPIKYLGEFAAHICTICAVACTNNLGMSIALCSIFKYLHLSGRVASNSWKPKQLLAISAVVHIIATLITVTPTALSYMPSGYTRDNPKYKYYDLLQLLPNETILVYDPNINVMVSYYAIIRLAYGFLTYGTIFVCLGLTIWVLKIRKSAFRKKTYRMQEMLIRTLIIHTLIPVVGLLIPFFVIPFLFNCYVAKLQILNVLSICLSTVFNNISTIYTIKPYRDAIIRCFSTKSWHDKVKRNSKLFRSMEVTTDCESALYIEAKEKGSDKSSKSDQAESHAF</sequence>
<evidence type="ECO:0000313" key="2">
    <source>
        <dbReference type="Proteomes" id="UP000887540"/>
    </source>
</evidence>
<dbReference type="Proteomes" id="UP000887540">
    <property type="component" value="Unplaced"/>
</dbReference>
<dbReference type="PANTHER" id="PTHR22945">
    <property type="entry name" value="SERPENTINE RECEPTOR, CLASS D DELTA"/>
    <property type="match status" value="1"/>
</dbReference>
<feature type="transmembrane region" description="Helical" evidence="1">
    <location>
        <begin position="66"/>
        <end position="90"/>
    </location>
</feature>
<dbReference type="AlphaFoldDB" id="A0A914DD89"/>
<evidence type="ECO:0000313" key="3">
    <source>
        <dbReference type="WBParaSite" id="ACRNAN_scaffold2215.g25773.t1"/>
    </source>
</evidence>
<feature type="transmembrane region" description="Helical" evidence="1">
    <location>
        <begin position="176"/>
        <end position="199"/>
    </location>
</feature>
<protein>
    <submittedName>
        <fullName evidence="3">G protein-coupled receptor</fullName>
    </submittedName>
</protein>
<accession>A0A914DD89</accession>
<proteinExistence type="predicted"/>
<keyword evidence="2" id="KW-1185">Reference proteome</keyword>
<name>A0A914DD89_9BILA</name>
<keyword evidence="1" id="KW-1133">Transmembrane helix</keyword>
<dbReference type="PANTHER" id="PTHR22945:SF40">
    <property type="entry name" value="SERPENTINE RECEPTOR, CLASS D (DELTA)-RELATED"/>
    <property type="match status" value="1"/>
</dbReference>
<dbReference type="WBParaSite" id="ACRNAN_scaffold2215.g25773.t1">
    <property type="protein sequence ID" value="ACRNAN_scaffold2215.g25773.t1"/>
    <property type="gene ID" value="ACRNAN_scaffold2215.g25773"/>
</dbReference>
<dbReference type="SUPFAM" id="SSF81321">
    <property type="entry name" value="Family A G protein-coupled receptor-like"/>
    <property type="match status" value="1"/>
</dbReference>
<keyword evidence="1" id="KW-0472">Membrane</keyword>
<feature type="transmembrane region" description="Helical" evidence="1">
    <location>
        <begin position="134"/>
        <end position="155"/>
    </location>
</feature>
<reference evidence="3" key="1">
    <citation type="submission" date="2022-11" db="UniProtKB">
        <authorList>
            <consortium name="WormBaseParasite"/>
        </authorList>
    </citation>
    <scope>IDENTIFICATION</scope>
</reference>
<dbReference type="InterPro" id="IPR050920">
    <property type="entry name" value="Nematode_rcpt-like_delta"/>
</dbReference>
<organism evidence="2 3">
    <name type="scientific">Acrobeloides nanus</name>
    <dbReference type="NCBI Taxonomy" id="290746"/>
    <lineage>
        <taxon>Eukaryota</taxon>
        <taxon>Metazoa</taxon>
        <taxon>Ecdysozoa</taxon>
        <taxon>Nematoda</taxon>
        <taxon>Chromadorea</taxon>
        <taxon>Rhabditida</taxon>
        <taxon>Tylenchina</taxon>
        <taxon>Cephalobomorpha</taxon>
        <taxon>Cephaloboidea</taxon>
        <taxon>Cephalobidae</taxon>
        <taxon>Acrobeloides</taxon>
    </lineage>
</organism>
<dbReference type="InterPro" id="IPR019422">
    <property type="entry name" value="7TM_GPCR_serpentine_rcpt_Srh"/>
</dbReference>
<dbReference type="Pfam" id="PF10318">
    <property type="entry name" value="7TM_GPCR_Srh"/>
    <property type="match status" value="1"/>
</dbReference>